<evidence type="ECO:0000256" key="2">
    <source>
        <dbReference type="SAM" id="Phobius"/>
    </source>
</evidence>
<feature type="domain" description="Histidine kinase" evidence="3">
    <location>
        <begin position="797"/>
        <end position="1008"/>
    </location>
</feature>
<dbReference type="SMART" id="SM00387">
    <property type="entry name" value="HATPase_c"/>
    <property type="match status" value="1"/>
</dbReference>
<dbReference type="Proteomes" id="UP000240572">
    <property type="component" value="Unassembled WGS sequence"/>
</dbReference>
<dbReference type="InterPro" id="IPR036890">
    <property type="entry name" value="HATPase_C_sf"/>
</dbReference>
<keyword evidence="2" id="KW-0472">Membrane</keyword>
<reference evidence="4 5" key="1">
    <citation type="submission" date="2018-03" db="EMBL/GenBank/DDBJ databases">
        <title>Genomic Encyclopedia of Type Strains, Phase III (KMG-III): the genomes of soil and plant-associated and newly described type strains.</title>
        <authorList>
            <person name="Whitman W."/>
        </authorList>
    </citation>
    <scope>NUCLEOTIDE SEQUENCE [LARGE SCALE GENOMIC DNA]</scope>
    <source>
        <strain evidence="4 5">CGMCC 1.12700</strain>
    </source>
</reference>
<evidence type="ECO:0000259" key="3">
    <source>
        <dbReference type="PROSITE" id="PS50109"/>
    </source>
</evidence>
<dbReference type="Gene3D" id="2.130.10.10">
    <property type="entry name" value="YVTN repeat-like/Quinoprotein amine dehydrogenase"/>
    <property type="match status" value="2"/>
</dbReference>
<dbReference type="PANTHER" id="PTHR43547:SF2">
    <property type="entry name" value="HYBRID SIGNAL TRANSDUCTION HISTIDINE KINASE C"/>
    <property type="match status" value="1"/>
</dbReference>
<dbReference type="SUPFAM" id="SSF55874">
    <property type="entry name" value="ATPase domain of HSP90 chaperone/DNA topoisomerase II/histidine kinase"/>
    <property type="match status" value="1"/>
</dbReference>
<dbReference type="InterPro" id="IPR003594">
    <property type="entry name" value="HATPase_dom"/>
</dbReference>
<dbReference type="GO" id="GO:0000155">
    <property type="term" value="F:phosphorelay sensor kinase activity"/>
    <property type="evidence" value="ECO:0007669"/>
    <property type="project" value="InterPro"/>
</dbReference>
<keyword evidence="2" id="KW-0812">Transmembrane</keyword>
<evidence type="ECO:0000313" key="4">
    <source>
        <dbReference type="EMBL" id="PSK91261.1"/>
    </source>
</evidence>
<accession>A0A2P8D231</accession>
<dbReference type="SUPFAM" id="SSF47384">
    <property type="entry name" value="Homodimeric domain of signal transducing histidine kinase"/>
    <property type="match status" value="1"/>
</dbReference>
<name>A0A2P8D231_9BACT</name>
<dbReference type="InterPro" id="IPR005467">
    <property type="entry name" value="His_kinase_dom"/>
</dbReference>
<keyword evidence="5" id="KW-1185">Reference proteome</keyword>
<dbReference type="EMBL" id="PYGD01000006">
    <property type="protein sequence ID" value="PSK91261.1"/>
    <property type="molecule type" value="Genomic_DNA"/>
</dbReference>
<protein>
    <submittedName>
        <fullName evidence="4">Two component regulator with propeller domain</fullName>
    </submittedName>
</protein>
<comment type="caution">
    <text evidence="4">The sequence shown here is derived from an EMBL/GenBank/DDBJ whole genome shotgun (WGS) entry which is preliminary data.</text>
</comment>
<keyword evidence="2" id="KW-1133">Transmembrane helix</keyword>
<sequence>MIKHYKGVVPGANVIYYPALRLSLPGMRYLICKKAALLFMTLLIALDVMAISPDYSVTHYTNENGLPQNSIKGIELDKNGFLWLATESGLLRFDGRQFKLYDRKHFPVMVSNRIIGFMGLTEDNVVYFYDEHLNYYSFNKQRELTRIDAKAIRRTPDGYDPRQLDMDQIKGKDEGFLGARDTVYYMSGTKNLWKRWLPDINQEAYKVIGNLNEKLYYLDKQFKIKSVDSKGNIKDVLLKGVHPGLTVTGLYNYCFFQQARDLYLLIGKGIYQLHESGEQELTAELVLQTDVPGIYAYRNYPSLNLQVVGSLTHGLYLYRKKQFKTLRYINGYGNFYPQAVYRDTGVLTNWGLIYPSSSKFGYPLGIRDIGRSLLRDNRGHYWINSWLLRDGKFYNIIELDEQLKMVKRYGGKSALCYQQTPDGTIWVLTHDGYQYRMGQISGDSVKLIPHLRSKTPVVTFLPENNETFWIGGVNSFVKLNVRTGKKQHYKSLEQFTIETLYLDDDKVLWIGTTGNGFFALKENKVYALPLDIKNNLTNVHAFLEDKHGFMWMSTNNGLFRCRKEALTHFIDRKTATVYYQYFSKESGFNTNEFNGSCSPSAVALGNGKFSFPSLDGLVQFYPDSINEVLPVNKIFVDKLLIDGKPQLLAGNRINMDPSFKYLEVQVASPYFGHPANQMLEYRLSGLDSTWQPLKEDNTVVFNNLAYGKYNLQFRKRGGFGEHNVVTTSVLLSVKPFFYQTIYFKAVLLIAVCLLVLLIVKLRFAYLVKRNKALELEVEQRTLHLRSANHLKEKILMMVGHDLQSPLHFLGYLSESNYEALVAEEHEKAGQISREMKNTTKKIYAFVDEFNLWARVQDERFNLNKTAFPLGKLLNELHVFYKEILELRGNRLTFTINGEYELYTNRELLKAVLRNLVDNANKHTRNGVIDIHFSEDKNETCLIRVSDTGNGMSAEVLGKLKALISERDKVFTIEPGSKLGYQFIIDFALRLGARITIDSEKNKGTTVSLHGIRAAVSVTKTLHHH</sequence>
<dbReference type="SUPFAM" id="SSF63829">
    <property type="entry name" value="Calcium-dependent phosphotriesterase"/>
    <property type="match status" value="1"/>
</dbReference>
<dbReference type="AlphaFoldDB" id="A0A2P8D231"/>
<dbReference type="InterPro" id="IPR013783">
    <property type="entry name" value="Ig-like_fold"/>
</dbReference>
<dbReference type="PROSITE" id="PS50109">
    <property type="entry name" value="HIS_KIN"/>
    <property type="match status" value="1"/>
</dbReference>
<dbReference type="InterPro" id="IPR036097">
    <property type="entry name" value="HisK_dim/P_sf"/>
</dbReference>
<gene>
    <name evidence="4" type="ORF">B0I18_106273</name>
</gene>
<dbReference type="Gene3D" id="2.60.40.10">
    <property type="entry name" value="Immunoglobulins"/>
    <property type="match status" value="1"/>
</dbReference>
<feature type="transmembrane region" description="Helical" evidence="2">
    <location>
        <begin position="741"/>
        <end position="759"/>
    </location>
</feature>
<dbReference type="Pfam" id="PF02518">
    <property type="entry name" value="HATPase_c"/>
    <property type="match status" value="1"/>
</dbReference>
<dbReference type="InterPro" id="IPR015943">
    <property type="entry name" value="WD40/YVTN_repeat-like_dom_sf"/>
</dbReference>
<evidence type="ECO:0000313" key="5">
    <source>
        <dbReference type="Proteomes" id="UP000240572"/>
    </source>
</evidence>
<dbReference type="Gene3D" id="3.30.565.10">
    <property type="entry name" value="Histidine kinase-like ATPase, C-terminal domain"/>
    <property type="match status" value="1"/>
</dbReference>
<dbReference type="Pfam" id="PF07494">
    <property type="entry name" value="Reg_prop"/>
    <property type="match status" value="1"/>
</dbReference>
<dbReference type="PANTHER" id="PTHR43547">
    <property type="entry name" value="TWO-COMPONENT HISTIDINE KINASE"/>
    <property type="match status" value="1"/>
</dbReference>
<proteinExistence type="predicted"/>
<keyword evidence="1" id="KW-0597">Phosphoprotein</keyword>
<evidence type="ECO:0000256" key="1">
    <source>
        <dbReference type="ARBA" id="ARBA00022553"/>
    </source>
</evidence>
<dbReference type="InterPro" id="IPR011110">
    <property type="entry name" value="Reg_prop"/>
</dbReference>
<organism evidence="4 5">
    <name type="scientific">Taibaiella chishuiensis</name>
    <dbReference type="NCBI Taxonomy" id="1434707"/>
    <lineage>
        <taxon>Bacteria</taxon>
        <taxon>Pseudomonadati</taxon>
        <taxon>Bacteroidota</taxon>
        <taxon>Chitinophagia</taxon>
        <taxon>Chitinophagales</taxon>
        <taxon>Chitinophagaceae</taxon>
        <taxon>Taibaiella</taxon>
    </lineage>
</organism>